<sequence length="459" mass="52447">MTHFKHAAALGAALALVGAANTSFAKVPESEASKLGGELTPVGATKAGNDAGTIPAWDPWPQKGKLSGLDVTAENYPDTIAKLLEEEPRLVITADNYQEHADKLTEGHKAMFELYPNYKMQVYPTHRNVGYPENIYKFTKQNATTTTLDGCNDCLRNAELGFPFPIPKTGTEVMWNHRLRWRGEHVRRNNDQAIVQQDGDTQITKLVEEVKFPYTLLNDDRVIIDDQDDIMIYYLSETLAPPRNAGGFLLAWEHVGYRSAWLYNTGLRRVRRAPNVAYDNPYEGTDGQQFYDQVDMYNGAMDRYDYKLVGKKEMLIPYNNYAINQPDLTYADDLLGDKYINQDLMRYELHRVWVVDATLRDGTSHQFKRRTFYIDEDGWNIVAVDAYDNRDELWKFQEAANVHLPTGQFVGGAPELIYDLQSGLYFSTAMTNEGQPNDFSVTYEDRHFSPQTLKRRTTR</sequence>
<organism evidence="2 3">
    <name type="scientific">Spectribacter hydrogenoxidans</name>
    <dbReference type="NCBI Taxonomy" id="3075608"/>
    <lineage>
        <taxon>Bacteria</taxon>
        <taxon>Pseudomonadati</taxon>
        <taxon>Pseudomonadota</taxon>
        <taxon>Gammaproteobacteria</taxon>
        <taxon>Salinisphaerales</taxon>
        <taxon>Salinisphaeraceae</taxon>
        <taxon>Spectribacter</taxon>
    </lineage>
</organism>
<comment type="caution">
    <text evidence="2">The sequence shown here is derived from an EMBL/GenBank/DDBJ whole genome shotgun (WGS) entry which is preliminary data.</text>
</comment>
<keyword evidence="1" id="KW-0732">Signal</keyword>
<dbReference type="Pfam" id="PF07044">
    <property type="entry name" value="DUF1329"/>
    <property type="match status" value="1"/>
</dbReference>
<keyword evidence="3" id="KW-1185">Reference proteome</keyword>
<reference evidence="2 3" key="1">
    <citation type="submission" date="2023-09" db="EMBL/GenBank/DDBJ databases">
        <authorList>
            <person name="Rey-Velasco X."/>
        </authorList>
    </citation>
    <scope>NUCLEOTIDE SEQUENCE [LARGE SCALE GENOMIC DNA]</scope>
    <source>
        <strain evidence="2 3">W335</strain>
    </source>
</reference>
<evidence type="ECO:0000313" key="2">
    <source>
        <dbReference type="EMBL" id="MDT0634451.1"/>
    </source>
</evidence>
<dbReference type="CDD" id="cd16329">
    <property type="entry name" value="LolA_like"/>
    <property type="match status" value="1"/>
</dbReference>
<feature type="signal peptide" evidence="1">
    <location>
        <begin position="1"/>
        <end position="25"/>
    </location>
</feature>
<evidence type="ECO:0000313" key="3">
    <source>
        <dbReference type="Proteomes" id="UP001251857"/>
    </source>
</evidence>
<dbReference type="InterPro" id="IPR010752">
    <property type="entry name" value="DUF1329"/>
</dbReference>
<dbReference type="Proteomes" id="UP001251857">
    <property type="component" value="Unassembled WGS sequence"/>
</dbReference>
<dbReference type="EMBL" id="JAVRIB010000005">
    <property type="protein sequence ID" value="MDT0634451.1"/>
    <property type="molecule type" value="Genomic_DNA"/>
</dbReference>
<feature type="chain" id="PRO_5046825507" evidence="1">
    <location>
        <begin position="26"/>
        <end position="459"/>
    </location>
</feature>
<accession>A0ABU3BYQ5</accession>
<dbReference type="RefSeq" id="WP_311652226.1">
    <property type="nucleotide sequence ID" value="NZ_JAVRIB010000005.1"/>
</dbReference>
<protein>
    <submittedName>
        <fullName evidence="2">DUF1329 domain-containing protein</fullName>
    </submittedName>
</protein>
<evidence type="ECO:0000256" key="1">
    <source>
        <dbReference type="SAM" id="SignalP"/>
    </source>
</evidence>
<proteinExistence type="predicted"/>
<name>A0ABU3BYQ5_9GAMM</name>
<gene>
    <name evidence="2" type="ORF">RM532_05740</name>
</gene>
<dbReference type="Gene3D" id="2.50.20.10">
    <property type="entry name" value="Lipoprotein localisation LolA/LolB/LppX"/>
    <property type="match status" value="1"/>
</dbReference>